<keyword evidence="5 14" id="KW-0436">Ligase</keyword>
<feature type="short sequence motif" description="'HIGH' region" evidence="14">
    <location>
        <begin position="59"/>
        <end position="69"/>
    </location>
</feature>
<sequence>MTTDYKKTLNLPDTPFPMRGDLARREPVMLKAWQEEKLYQKIRAASQGRPKFILHDGPPYANGDIHIGHAVNKILKDIIIKSKTLAGFDAPYVPGWDCHGLPIEHQIEKKHGKHLPADQIRQLCRAFAHAQVERQKTDFIRLGVLADWEHPYLTMNPATEAGIIRALGKIHRNGHLYQGQKPVNWCIDCGSALAEAEVEYENKSSPAIDVGFEIAGNGQDTHPLAAILATPLPPDARVYAVIWTTTPWTLPANQAVCVHPEFDYSLVKTDRCWLILASDLVQTCLTRYQLDGEVVATGKGQALENLTLHHPFAERTVKIICGRHVTLEAGTGLVHTAPAHGLDDYFIGQQYDLPSDSPVGGDGKFTADTPLVGGLFVWKANDVVIEALKQSKHLLHVEKIEHSYPHCWRHKTPIIFRATPQWFVGMQRQSETSSTQTRLSLRELALQAVESTRFYPAWGRARLEAMIKNRPDWCVSRQRNWGVPMTFFVHQETHALHPRTDELLEEVACLVEQEGIEAWFRLDAASLLGEDALQYRKLTDTLDVWFDSGTTHETVLKNDSKLAHPADLYLEGSDQHRGWFQSSLLTGCAMDGHAPFRALLTHGFVVDGHGYKMSKSKGNVIAPQKIVDTLGADILRLWVASTDYSGELFISDEILKRTVETYRRIRNTLRFLLANLADFNPSTDTLPIEEWMEIDRYMLVFTERFQQDLFRLYENFEFHQIVARLHNFCSEDLGGFYLDILKDRLYTTAATGIPRRAAQNALYHITHSLVRLFAPILSFTAEEVWQQLNHSEHDSILLHTWHTFPEQASTSADTQILLNRWHRLRELRALVQKQLEDARARGEIGSSLAATVTIHAAGEDHALLASLGDDLRFMLITSEIHLQQVVNLTDESITVAASPHLKCERCWHYRQDVGSHAEHPTLCGRCINNLTGPGESRRHA</sequence>
<accession>A0A1H3HYJ7</accession>
<evidence type="ECO:0000256" key="11">
    <source>
        <dbReference type="ARBA" id="ARBA00023146"/>
    </source>
</evidence>
<evidence type="ECO:0000256" key="3">
    <source>
        <dbReference type="ARBA" id="ARBA00011245"/>
    </source>
</evidence>
<evidence type="ECO:0000256" key="10">
    <source>
        <dbReference type="ARBA" id="ARBA00022917"/>
    </source>
</evidence>
<dbReference type="Pfam" id="PF00133">
    <property type="entry name" value="tRNA-synt_1"/>
    <property type="match status" value="1"/>
</dbReference>
<dbReference type="InterPro" id="IPR014729">
    <property type="entry name" value="Rossmann-like_a/b/a_fold"/>
</dbReference>
<evidence type="ECO:0000313" key="18">
    <source>
        <dbReference type="EMBL" id="SDY20563.1"/>
    </source>
</evidence>
<evidence type="ECO:0000256" key="5">
    <source>
        <dbReference type="ARBA" id="ARBA00022598"/>
    </source>
</evidence>
<keyword evidence="4 14" id="KW-0963">Cytoplasm</keyword>
<dbReference type="SUPFAM" id="SSF47323">
    <property type="entry name" value="Anticodon-binding domain of a subclass of class I aminoacyl-tRNA synthetases"/>
    <property type="match status" value="1"/>
</dbReference>
<evidence type="ECO:0000256" key="7">
    <source>
        <dbReference type="ARBA" id="ARBA00022741"/>
    </source>
</evidence>
<dbReference type="Gene3D" id="3.40.50.620">
    <property type="entry name" value="HUPs"/>
    <property type="match status" value="2"/>
</dbReference>
<dbReference type="RefSeq" id="WP_090413717.1">
    <property type="nucleotide sequence ID" value="NZ_FNOY01000023.1"/>
</dbReference>
<dbReference type="OrthoDB" id="9810365at2"/>
<dbReference type="PROSITE" id="PS00178">
    <property type="entry name" value="AA_TRNA_LIGASE_I"/>
    <property type="match status" value="1"/>
</dbReference>
<dbReference type="Gene3D" id="1.10.730.20">
    <property type="match status" value="1"/>
</dbReference>
<comment type="domain">
    <text evidence="14">IleRS has two distinct active sites: one for aminoacylation and one for editing. The misactivated valine is translocated from the active site to the editing site, which sterically excludes the correctly activated isoleucine. The single editing site contains two valyl binding pockets, one specific for each substrate (Val-AMP or Val-tRNA(Ile)).</text>
</comment>
<keyword evidence="19" id="KW-1185">Reference proteome</keyword>
<feature type="binding site" evidence="14">
    <location>
        <position position="903"/>
    </location>
    <ligand>
        <name>Zn(2+)</name>
        <dbReference type="ChEBI" id="CHEBI:29105"/>
    </ligand>
</feature>
<dbReference type="NCBIfam" id="TIGR00392">
    <property type="entry name" value="ileS"/>
    <property type="match status" value="1"/>
</dbReference>
<evidence type="ECO:0000256" key="4">
    <source>
        <dbReference type="ARBA" id="ARBA00022490"/>
    </source>
</evidence>
<proteinExistence type="inferred from homology"/>
<feature type="domain" description="Aminoacyl-tRNA synthetase class Ia" evidence="15">
    <location>
        <begin position="29"/>
        <end position="648"/>
    </location>
</feature>
<dbReference type="PANTHER" id="PTHR42765">
    <property type="entry name" value="SOLEUCYL-TRNA SYNTHETASE"/>
    <property type="match status" value="1"/>
</dbReference>
<dbReference type="InterPro" id="IPR013155">
    <property type="entry name" value="M/V/L/I-tRNA-synth_anticd-bd"/>
</dbReference>
<feature type="binding site" evidence="14">
    <location>
        <position position="906"/>
    </location>
    <ligand>
        <name>Zn(2+)</name>
        <dbReference type="ChEBI" id="CHEBI:29105"/>
    </ligand>
</feature>
<comment type="function">
    <text evidence="12 14">Catalyzes the attachment of isoleucine to tRNA(Ile). As IleRS can inadvertently accommodate and process structurally similar amino acids such as valine, to avoid such errors it has two additional distinct tRNA(Ile)-dependent editing activities. One activity is designated as 'pretransfer' editing and involves the hydrolysis of activated Val-AMP. The other activity is designated 'posttransfer' editing and involves deacylation of mischarged Val-tRNA(Ile).</text>
</comment>
<keyword evidence="10 14" id="KW-0648">Protein biosynthesis</keyword>
<dbReference type="InterPro" id="IPR050081">
    <property type="entry name" value="Ile-tRNA_ligase"/>
</dbReference>
<dbReference type="GO" id="GO:0005829">
    <property type="term" value="C:cytosol"/>
    <property type="evidence" value="ECO:0007669"/>
    <property type="project" value="TreeGrafter"/>
</dbReference>
<dbReference type="Pfam" id="PF08264">
    <property type="entry name" value="Anticodon_1"/>
    <property type="match status" value="1"/>
</dbReference>
<dbReference type="InterPro" id="IPR033708">
    <property type="entry name" value="Anticodon_Ile_BEm"/>
</dbReference>
<feature type="binding site" evidence="14">
    <location>
        <position position="571"/>
    </location>
    <ligand>
        <name>L-isoleucyl-5'-AMP</name>
        <dbReference type="ChEBI" id="CHEBI:178002"/>
    </ligand>
</feature>
<dbReference type="EMBL" id="FNOY01000023">
    <property type="protein sequence ID" value="SDY20563.1"/>
    <property type="molecule type" value="Genomic_DNA"/>
</dbReference>
<keyword evidence="6 14" id="KW-0479">Metal-binding</keyword>
<dbReference type="InterPro" id="IPR001412">
    <property type="entry name" value="aa-tRNA-synth_I_CS"/>
</dbReference>
<dbReference type="FunFam" id="3.40.50.620:FF:000048">
    <property type="entry name" value="Isoleucine--tRNA ligase"/>
    <property type="match status" value="1"/>
</dbReference>
<dbReference type="PANTHER" id="PTHR42765:SF1">
    <property type="entry name" value="ISOLEUCINE--TRNA LIGASE, MITOCHONDRIAL"/>
    <property type="match status" value="1"/>
</dbReference>
<comment type="similarity">
    <text evidence="2 14">Belongs to the class-I aminoacyl-tRNA synthetase family. IleS type 1 subfamily.</text>
</comment>
<evidence type="ECO:0000256" key="1">
    <source>
        <dbReference type="ARBA" id="ARBA00004496"/>
    </source>
</evidence>
<reference evidence="18 19" key="1">
    <citation type="submission" date="2016-10" db="EMBL/GenBank/DDBJ databases">
        <authorList>
            <person name="de Groot N.N."/>
        </authorList>
    </citation>
    <scope>NUCLEOTIDE SEQUENCE [LARGE SCALE GENOMIC DNA]</scope>
    <source>
        <strain evidence="18 19">Nm1</strain>
    </source>
</reference>
<protein>
    <recommendedName>
        <fullName evidence="14">Isoleucine--tRNA ligase</fullName>
        <ecNumber evidence="14">6.1.1.5</ecNumber>
    </recommendedName>
    <alternativeName>
        <fullName evidence="14">Isoleucyl-tRNA synthetase</fullName>
        <shortName evidence="14">IleRS</shortName>
    </alternativeName>
</protein>
<dbReference type="AlphaFoldDB" id="A0A1H3HYJ7"/>
<dbReference type="GO" id="GO:0004822">
    <property type="term" value="F:isoleucine-tRNA ligase activity"/>
    <property type="evidence" value="ECO:0007669"/>
    <property type="project" value="UniProtKB-UniRule"/>
</dbReference>
<evidence type="ECO:0000256" key="8">
    <source>
        <dbReference type="ARBA" id="ARBA00022833"/>
    </source>
</evidence>
<comment type="subunit">
    <text evidence="3 14">Monomer.</text>
</comment>
<dbReference type="FunFam" id="1.10.730.20:FF:000001">
    <property type="entry name" value="Isoleucine--tRNA ligase"/>
    <property type="match status" value="1"/>
</dbReference>
<evidence type="ECO:0000256" key="2">
    <source>
        <dbReference type="ARBA" id="ARBA00006887"/>
    </source>
</evidence>
<keyword evidence="8 14" id="KW-0862">Zinc</keyword>
<keyword evidence="9 14" id="KW-0067">ATP-binding</keyword>
<evidence type="ECO:0000313" key="19">
    <source>
        <dbReference type="Proteomes" id="UP000198640"/>
    </source>
</evidence>
<dbReference type="InterPro" id="IPR023585">
    <property type="entry name" value="Ile-tRNA-ligase_type1"/>
</dbReference>
<evidence type="ECO:0000259" key="15">
    <source>
        <dbReference type="Pfam" id="PF00133"/>
    </source>
</evidence>
<dbReference type="PRINTS" id="PR00984">
    <property type="entry name" value="TRNASYNTHILE"/>
</dbReference>
<evidence type="ECO:0000256" key="13">
    <source>
        <dbReference type="ARBA" id="ARBA00048359"/>
    </source>
</evidence>
<dbReference type="InterPro" id="IPR009080">
    <property type="entry name" value="tRNAsynth_Ia_anticodon-bd"/>
</dbReference>
<dbReference type="FunFam" id="3.40.50.620:FF:000042">
    <property type="entry name" value="Isoleucine--tRNA ligase"/>
    <property type="match status" value="1"/>
</dbReference>
<keyword evidence="11 14" id="KW-0030">Aminoacyl-tRNA synthetase</keyword>
<dbReference type="Gene3D" id="3.90.740.10">
    <property type="entry name" value="Valyl/Leucyl/Isoleucyl-tRNA synthetase, editing domain"/>
    <property type="match status" value="1"/>
</dbReference>
<evidence type="ECO:0000256" key="6">
    <source>
        <dbReference type="ARBA" id="ARBA00022723"/>
    </source>
</evidence>
<dbReference type="GO" id="GO:0000049">
    <property type="term" value="F:tRNA binding"/>
    <property type="evidence" value="ECO:0007669"/>
    <property type="project" value="InterPro"/>
</dbReference>
<comment type="cofactor">
    <cofactor evidence="14">
        <name>Zn(2+)</name>
        <dbReference type="ChEBI" id="CHEBI:29105"/>
    </cofactor>
    <text evidence="14">Binds 1 zinc ion per subunit.</text>
</comment>
<feature type="binding site" evidence="14">
    <location>
        <position position="615"/>
    </location>
    <ligand>
        <name>ATP</name>
        <dbReference type="ChEBI" id="CHEBI:30616"/>
    </ligand>
</feature>
<evidence type="ECO:0000256" key="9">
    <source>
        <dbReference type="ARBA" id="ARBA00022840"/>
    </source>
</evidence>
<dbReference type="GO" id="GO:0006428">
    <property type="term" value="P:isoleucyl-tRNA aminoacylation"/>
    <property type="evidence" value="ECO:0007669"/>
    <property type="project" value="UniProtKB-UniRule"/>
</dbReference>
<dbReference type="Proteomes" id="UP000198640">
    <property type="component" value="Unassembled WGS sequence"/>
</dbReference>
<dbReference type="STRING" id="44576.SAMN05421881_10232"/>
<dbReference type="GO" id="GO:0002161">
    <property type="term" value="F:aminoacyl-tRNA deacylase activity"/>
    <property type="evidence" value="ECO:0007669"/>
    <property type="project" value="InterPro"/>
</dbReference>
<dbReference type="SUPFAM" id="SSF52374">
    <property type="entry name" value="Nucleotidylyl transferase"/>
    <property type="match status" value="1"/>
</dbReference>
<dbReference type="InterPro" id="IPR002300">
    <property type="entry name" value="aa-tRNA-synth_Ia"/>
</dbReference>
<dbReference type="CDD" id="cd07960">
    <property type="entry name" value="Anticodon_Ia_Ile_BEm"/>
    <property type="match status" value="1"/>
</dbReference>
<dbReference type="EC" id="6.1.1.5" evidence="14"/>
<dbReference type="InterPro" id="IPR009008">
    <property type="entry name" value="Val/Leu/Ile-tRNA-synth_edit"/>
</dbReference>
<evidence type="ECO:0000259" key="16">
    <source>
        <dbReference type="Pfam" id="PF06827"/>
    </source>
</evidence>
<feature type="binding site" evidence="14">
    <location>
        <position position="926"/>
    </location>
    <ligand>
        <name>Zn(2+)</name>
        <dbReference type="ChEBI" id="CHEBI:29105"/>
    </ligand>
</feature>
<gene>
    <name evidence="14" type="primary">ileS</name>
    <name evidence="18" type="ORF">SAMN05421881_10232</name>
</gene>
<name>A0A1H3HYJ7_9PROT</name>
<dbReference type="HAMAP" id="MF_02002">
    <property type="entry name" value="Ile_tRNA_synth_type1"/>
    <property type="match status" value="1"/>
</dbReference>
<dbReference type="Pfam" id="PF06827">
    <property type="entry name" value="zf-FPG_IleRS"/>
    <property type="match status" value="1"/>
</dbReference>
<feature type="short sequence motif" description="'KMSKS' region" evidence="14">
    <location>
        <begin position="612"/>
        <end position="616"/>
    </location>
</feature>
<keyword evidence="7 14" id="KW-0547">Nucleotide-binding</keyword>
<dbReference type="InterPro" id="IPR010663">
    <property type="entry name" value="Znf_FPG/IleRS"/>
</dbReference>
<dbReference type="InterPro" id="IPR002301">
    <property type="entry name" value="Ile-tRNA-ligase"/>
</dbReference>
<dbReference type="GO" id="GO:0008270">
    <property type="term" value="F:zinc ion binding"/>
    <property type="evidence" value="ECO:0007669"/>
    <property type="project" value="UniProtKB-UniRule"/>
</dbReference>
<evidence type="ECO:0000259" key="17">
    <source>
        <dbReference type="Pfam" id="PF08264"/>
    </source>
</evidence>
<feature type="domain" description="Methionyl/Valyl/Leucyl/Isoleucyl-tRNA synthetase anticodon-binding" evidence="17">
    <location>
        <begin position="695"/>
        <end position="853"/>
    </location>
</feature>
<evidence type="ECO:0000256" key="14">
    <source>
        <dbReference type="HAMAP-Rule" id="MF_02002"/>
    </source>
</evidence>
<feature type="domain" description="Zinc finger FPG/IleRS-type" evidence="16">
    <location>
        <begin position="902"/>
        <end position="928"/>
    </location>
</feature>
<comment type="catalytic activity">
    <reaction evidence="13 14">
        <text>tRNA(Ile) + L-isoleucine + ATP = L-isoleucyl-tRNA(Ile) + AMP + diphosphate</text>
        <dbReference type="Rhea" id="RHEA:11060"/>
        <dbReference type="Rhea" id="RHEA-COMP:9666"/>
        <dbReference type="Rhea" id="RHEA-COMP:9695"/>
        <dbReference type="ChEBI" id="CHEBI:30616"/>
        <dbReference type="ChEBI" id="CHEBI:33019"/>
        <dbReference type="ChEBI" id="CHEBI:58045"/>
        <dbReference type="ChEBI" id="CHEBI:78442"/>
        <dbReference type="ChEBI" id="CHEBI:78528"/>
        <dbReference type="ChEBI" id="CHEBI:456215"/>
        <dbReference type="EC" id="6.1.1.5"/>
    </reaction>
</comment>
<comment type="subcellular location">
    <subcellularLocation>
        <location evidence="1 14">Cytoplasm</location>
    </subcellularLocation>
</comment>
<organism evidence="18 19">
    <name type="scientific">Nitrosomonas halophila</name>
    <dbReference type="NCBI Taxonomy" id="44576"/>
    <lineage>
        <taxon>Bacteria</taxon>
        <taxon>Pseudomonadati</taxon>
        <taxon>Pseudomonadota</taxon>
        <taxon>Betaproteobacteria</taxon>
        <taxon>Nitrosomonadales</taxon>
        <taxon>Nitrosomonadaceae</taxon>
        <taxon>Nitrosomonas</taxon>
    </lineage>
</organism>
<evidence type="ECO:0000256" key="12">
    <source>
        <dbReference type="ARBA" id="ARBA00025217"/>
    </source>
</evidence>
<dbReference type="GO" id="GO:0005524">
    <property type="term" value="F:ATP binding"/>
    <property type="evidence" value="ECO:0007669"/>
    <property type="project" value="UniProtKB-UniRule"/>
</dbReference>
<dbReference type="SUPFAM" id="SSF50677">
    <property type="entry name" value="ValRS/IleRS/LeuRS editing domain"/>
    <property type="match status" value="1"/>
</dbReference>
<feature type="binding site" evidence="14">
    <location>
        <position position="923"/>
    </location>
    <ligand>
        <name>Zn(2+)</name>
        <dbReference type="ChEBI" id="CHEBI:29105"/>
    </ligand>
</feature>